<evidence type="ECO:0000259" key="6">
    <source>
        <dbReference type="PROSITE" id="PS51387"/>
    </source>
</evidence>
<dbReference type="PANTHER" id="PTHR42973">
    <property type="entry name" value="BINDING OXIDOREDUCTASE, PUTATIVE (AFU_ORTHOLOGUE AFUA_1G17690)-RELATED"/>
    <property type="match status" value="1"/>
</dbReference>
<keyword evidence="5" id="KW-0732">Signal</keyword>
<protein>
    <recommendedName>
        <fullName evidence="6">FAD-binding PCMH-type domain-containing protein</fullName>
    </recommendedName>
</protein>
<dbReference type="InterPro" id="IPR016169">
    <property type="entry name" value="FAD-bd_PCMH_sub2"/>
</dbReference>
<evidence type="ECO:0000256" key="3">
    <source>
        <dbReference type="ARBA" id="ARBA00022827"/>
    </source>
</evidence>
<keyword evidence="3" id="KW-0274">FAD</keyword>
<dbReference type="InterPro" id="IPR050416">
    <property type="entry name" value="FAD-linked_Oxidoreductase"/>
</dbReference>
<name>A0A9P1H0L8_9PEZI</name>
<dbReference type="PROSITE" id="PS51387">
    <property type="entry name" value="FAD_PCMH"/>
    <property type="match status" value="1"/>
</dbReference>
<keyword evidence="2" id="KW-0285">Flavoprotein</keyword>
<comment type="caution">
    <text evidence="7">The sequence shown here is derived from an EMBL/GenBank/DDBJ whole genome shotgun (WGS) entry which is preliminary data.</text>
</comment>
<proteinExistence type="inferred from homology"/>
<comment type="similarity">
    <text evidence="1">Belongs to the oxygen-dependent FAD-linked oxidoreductase family.</text>
</comment>
<feature type="chain" id="PRO_5040495631" description="FAD-binding PCMH-type domain-containing protein" evidence="5">
    <location>
        <begin position="21"/>
        <end position="453"/>
    </location>
</feature>
<dbReference type="Pfam" id="PF01565">
    <property type="entry name" value="FAD_binding_4"/>
    <property type="match status" value="1"/>
</dbReference>
<dbReference type="OrthoDB" id="2151789at2759"/>
<evidence type="ECO:0000313" key="7">
    <source>
        <dbReference type="EMBL" id="CAI4213259.1"/>
    </source>
</evidence>
<evidence type="ECO:0000256" key="4">
    <source>
        <dbReference type="ARBA" id="ARBA00023002"/>
    </source>
</evidence>
<feature type="domain" description="FAD-binding PCMH-type" evidence="6">
    <location>
        <begin position="57"/>
        <end position="228"/>
    </location>
</feature>
<dbReference type="AlphaFoldDB" id="A0A9P1H0L8"/>
<gene>
    <name evidence="7" type="ORF">PPNO1_LOCUS3007</name>
</gene>
<dbReference type="InterPro" id="IPR036318">
    <property type="entry name" value="FAD-bd_PCMH-like_sf"/>
</dbReference>
<keyword evidence="8" id="KW-1185">Reference proteome</keyword>
<evidence type="ECO:0000313" key="8">
    <source>
        <dbReference type="Proteomes" id="UP000838763"/>
    </source>
</evidence>
<dbReference type="PANTHER" id="PTHR42973:SF13">
    <property type="entry name" value="FAD-BINDING PCMH-TYPE DOMAIN-CONTAINING PROTEIN"/>
    <property type="match status" value="1"/>
</dbReference>
<sequence length="453" mass="48776">MKLVTSLWALAAALPLSTLAAQDTCKLVESSTKVQLYRRFALAYTSEQNEYWSTACGALKPSCILYPKTTEEVSQIVSILKGTGETFAIKSGGHNPNDYFSSVDGGPLISTDKLNQVELDKKAGTVRVGPGNRWDDVLGALDGTGFTAVGGRIGNVGVGGFLLGGGLSFLSAQYGWAANSVLEYEIVLANGTAVTASKTQNTDLFAALRGGGNNFGIVTSFLLQAYPQGQIWGGTMVFTDSTKKAAALLKAVRDFTEYCDDDKAALILTSVKVIGLVDVWVMFAFYDGPSPPDWVFANFTAVGTLTNTCKTQSYASLLSANNVGVVKGSVYSIGTETMPLPSSQNEAEVMGAFHSHWRSVASSVSLVPGVIANVAYQPFPKRMARIARAKGGDIMDMDDDVDRIIIELNYSYLLTLNRNKMDRAMVETYDGFRKLVQQFQGKGSYRKRTCPCL</sequence>
<dbReference type="GO" id="GO:0071949">
    <property type="term" value="F:FAD binding"/>
    <property type="evidence" value="ECO:0007669"/>
    <property type="project" value="InterPro"/>
</dbReference>
<evidence type="ECO:0000256" key="2">
    <source>
        <dbReference type="ARBA" id="ARBA00022630"/>
    </source>
</evidence>
<feature type="signal peptide" evidence="5">
    <location>
        <begin position="1"/>
        <end position="20"/>
    </location>
</feature>
<evidence type="ECO:0000256" key="1">
    <source>
        <dbReference type="ARBA" id="ARBA00005466"/>
    </source>
</evidence>
<dbReference type="InterPro" id="IPR006094">
    <property type="entry name" value="Oxid_FAD_bind_N"/>
</dbReference>
<dbReference type="GO" id="GO:0016491">
    <property type="term" value="F:oxidoreductase activity"/>
    <property type="evidence" value="ECO:0007669"/>
    <property type="project" value="UniProtKB-KW"/>
</dbReference>
<dbReference type="InterPro" id="IPR016166">
    <property type="entry name" value="FAD-bd_PCMH"/>
</dbReference>
<organism evidence="7 8">
    <name type="scientific">Parascedosporium putredinis</name>
    <dbReference type="NCBI Taxonomy" id="1442378"/>
    <lineage>
        <taxon>Eukaryota</taxon>
        <taxon>Fungi</taxon>
        <taxon>Dikarya</taxon>
        <taxon>Ascomycota</taxon>
        <taxon>Pezizomycotina</taxon>
        <taxon>Sordariomycetes</taxon>
        <taxon>Hypocreomycetidae</taxon>
        <taxon>Microascales</taxon>
        <taxon>Microascaceae</taxon>
        <taxon>Parascedosporium</taxon>
    </lineage>
</organism>
<keyword evidence="4" id="KW-0560">Oxidoreductase</keyword>
<dbReference type="SUPFAM" id="SSF56176">
    <property type="entry name" value="FAD-binding/transporter-associated domain-like"/>
    <property type="match status" value="1"/>
</dbReference>
<accession>A0A9P1H0L8</accession>
<dbReference type="Gene3D" id="3.30.465.10">
    <property type="match status" value="1"/>
</dbReference>
<evidence type="ECO:0000256" key="5">
    <source>
        <dbReference type="SAM" id="SignalP"/>
    </source>
</evidence>
<reference evidence="7" key="1">
    <citation type="submission" date="2022-11" db="EMBL/GenBank/DDBJ databases">
        <authorList>
            <person name="Scott C."/>
            <person name="Bruce N."/>
        </authorList>
    </citation>
    <scope>NUCLEOTIDE SEQUENCE</scope>
</reference>
<dbReference type="Proteomes" id="UP000838763">
    <property type="component" value="Unassembled WGS sequence"/>
</dbReference>
<dbReference type="EMBL" id="CALLCH030000007">
    <property type="protein sequence ID" value="CAI4213259.1"/>
    <property type="molecule type" value="Genomic_DNA"/>
</dbReference>